<name>A0A432W726_9GAMM</name>
<keyword evidence="6 12" id="KW-0915">Sodium</keyword>
<evidence type="ECO:0000313" key="13">
    <source>
        <dbReference type="EMBL" id="RUO25875.1"/>
    </source>
</evidence>
<evidence type="ECO:0000256" key="6">
    <source>
        <dbReference type="ARBA" id="ARBA00023053"/>
    </source>
</evidence>
<dbReference type="GO" id="GO:0140114">
    <property type="term" value="P:cellular detoxification of fluoride"/>
    <property type="evidence" value="ECO:0007669"/>
    <property type="project" value="UniProtKB-UniRule"/>
</dbReference>
<comment type="function">
    <text evidence="12">Fluoride-specific ion channel. Important for reducing fluoride concentration in the cell, thus reducing its toxicity.</text>
</comment>
<evidence type="ECO:0000256" key="1">
    <source>
        <dbReference type="ARBA" id="ARBA00004651"/>
    </source>
</evidence>
<evidence type="ECO:0000256" key="11">
    <source>
        <dbReference type="ARBA" id="ARBA00035585"/>
    </source>
</evidence>
<feature type="binding site" evidence="12">
    <location>
        <position position="97"/>
    </location>
    <ligand>
        <name>Na(+)</name>
        <dbReference type="ChEBI" id="CHEBI:29101"/>
        <note>structural</note>
    </ligand>
</feature>
<dbReference type="Proteomes" id="UP000288293">
    <property type="component" value="Unassembled WGS sequence"/>
</dbReference>
<feature type="transmembrane region" description="Helical" evidence="12">
    <location>
        <begin position="53"/>
        <end position="75"/>
    </location>
</feature>
<dbReference type="GO" id="GO:0046872">
    <property type="term" value="F:metal ion binding"/>
    <property type="evidence" value="ECO:0007669"/>
    <property type="project" value="UniProtKB-KW"/>
</dbReference>
<dbReference type="OrthoDB" id="9806299at2"/>
<evidence type="ECO:0000256" key="9">
    <source>
        <dbReference type="ARBA" id="ARBA00023303"/>
    </source>
</evidence>
<keyword evidence="3" id="KW-0997">Cell inner membrane</keyword>
<feature type="transmembrane region" description="Helical" evidence="12">
    <location>
        <begin position="21"/>
        <end position="47"/>
    </location>
</feature>
<sequence>MMSRILPREINPASWRGKLSIAWLVGCGAFIGSAARLLVTLTAYSWLSTDTTSVIWVWVPTLAVNITGSLALGYLASRIASSGQQGLWLLLGVGCLGSYTTFSGFALDIVLIAQHGSWLLMSIYGFSSVLLSIAAAGLGFYWASRHVRT</sequence>
<evidence type="ECO:0000256" key="5">
    <source>
        <dbReference type="ARBA" id="ARBA00022989"/>
    </source>
</evidence>
<keyword evidence="8 12" id="KW-0472">Membrane</keyword>
<evidence type="ECO:0000256" key="2">
    <source>
        <dbReference type="ARBA" id="ARBA00022475"/>
    </source>
</evidence>
<dbReference type="Pfam" id="PF02537">
    <property type="entry name" value="CRCB"/>
    <property type="match status" value="1"/>
</dbReference>
<feature type="transmembrane region" description="Helical" evidence="12">
    <location>
        <begin position="118"/>
        <end position="143"/>
    </location>
</feature>
<evidence type="ECO:0000256" key="3">
    <source>
        <dbReference type="ARBA" id="ARBA00022519"/>
    </source>
</evidence>
<keyword evidence="12" id="KW-0813">Transport</keyword>
<evidence type="ECO:0000256" key="10">
    <source>
        <dbReference type="ARBA" id="ARBA00035120"/>
    </source>
</evidence>
<feature type="transmembrane region" description="Helical" evidence="12">
    <location>
        <begin position="87"/>
        <end position="112"/>
    </location>
</feature>
<reference evidence="13 14" key="1">
    <citation type="journal article" date="2011" name="Front. Microbiol.">
        <title>Genomic signatures of strain selection and enhancement in Bacillus atrophaeus var. globigii, a historical biowarfare simulant.</title>
        <authorList>
            <person name="Gibbons H.S."/>
            <person name="Broomall S.M."/>
            <person name="McNew L.A."/>
            <person name="Daligault H."/>
            <person name="Chapman C."/>
            <person name="Bruce D."/>
            <person name="Karavis M."/>
            <person name="Krepps M."/>
            <person name="McGregor P.A."/>
            <person name="Hong C."/>
            <person name="Park K.H."/>
            <person name="Akmal A."/>
            <person name="Feldman A."/>
            <person name="Lin J.S."/>
            <person name="Chang W.E."/>
            <person name="Higgs B.W."/>
            <person name="Demirev P."/>
            <person name="Lindquist J."/>
            <person name="Liem A."/>
            <person name="Fochler E."/>
            <person name="Read T.D."/>
            <person name="Tapia R."/>
            <person name="Johnson S."/>
            <person name="Bishop-Lilly K.A."/>
            <person name="Detter C."/>
            <person name="Han C."/>
            <person name="Sozhamannan S."/>
            <person name="Rosenzweig C.N."/>
            <person name="Skowronski E.W."/>
        </authorList>
    </citation>
    <scope>NUCLEOTIDE SEQUENCE [LARGE SCALE GENOMIC DNA]</scope>
    <source>
        <strain evidence="13 14">MLST1</strain>
    </source>
</reference>
<comment type="activity regulation">
    <text evidence="12">Na(+) is not transported, but it plays an essential structural role and its presence is essential for fluoride channel function.</text>
</comment>
<keyword evidence="14" id="KW-1185">Reference proteome</keyword>
<dbReference type="AlphaFoldDB" id="A0A432W726"/>
<keyword evidence="12" id="KW-0479">Metal-binding</keyword>
<feature type="binding site" evidence="12">
    <location>
        <position position="100"/>
    </location>
    <ligand>
        <name>Na(+)</name>
        <dbReference type="ChEBI" id="CHEBI:29101"/>
        <note>structural</note>
    </ligand>
</feature>
<organism evidence="13 14">
    <name type="scientific">Aliidiomarina minuta</name>
    <dbReference type="NCBI Taxonomy" id="880057"/>
    <lineage>
        <taxon>Bacteria</taxon>
        <taxon>Pseudomonadati</taxon>
        <taxon>Pseudomonadota</taxon>
        <taxon>Gammaproteobacteria</taxon>
        <taxon>Alteromonadales</taxon>
        <taxon>Idiomarinaceae</taxon>
        <taxon>Aliidiomarina</taxon>
    </lineage>
</organism>
<dbReference type="GO" id="GO:0062054">
    <property type="term" value="F:fluoride channel activity"/>
    <property type="evidence" value="ECO:0007669"/>
    <property type="project" value="UniProtKB-UniRule"/>
</dbReference>
<accession>A0A432W726</accession>
<comment type="subcellular location">
    <subcellularLocation>
        <location evidence="1 12">Cell membrane</location>
        <topology evidence="1 12">Multi-pass membrane protein</topology>
    </subcellularLocation>
</comment>
<keyword evidence="7 12" id="KW-0406">Ion transport</keyword>
<keyword evidence="4 12" id="KW-0812">Transmembrane</keyword>
<dbReference type="EMBL" id="PIPL01000001">
    <property type="protein sequence ID" value="RUO25875.1"/>
    <property type="molecule type" value="Genomic_DNA"/>
</dbReference>
<evidence type="ECO:0000256" key="12">
    <source>
        <dbReference type="HAMAP-Rule" id="MF_00454"/>
    </source>
</evidence>
<dbReference type="GO" id="GO:0005886">
    <property type="term" value="C:plasma membrane"/>
    <property type="evidence" value="ECO:0007669"/>
    <property type="project" value="UniProtKB-SubCell"/>
</dbReference>
<evidence type="ECO:0000313" key="14">
    <source>
        <dbReference type="Proteomes" id="UP000288293"/>
    </source>
</evidence>
<keyword evidence="5 12" id="KW-1133">Transmembrane helix</keyword>
<comment type="catalytic activity">
    <reaction evidence="11">
        <text>fluoride(in) = fluoride(out)</text>
        <dbReference type="Rhea" id="RHEA:76159"/>
        <dbReference type="ChEBI" id="CHEBI:17051"/>
    </reaction>
    <physiologicalReaction direction="left-to-right" evidence="11">
        <dbReference type="Rhea" id="RHEA:76160"/>
    </physiologicalReaction>
</comment>
<keyword evidence="2 12" id="KW-1003">Cell membrane</keyword>
<proteinExistence type="inferred from homology"/>
<gene>
    <name evidence="12" type="primary">fluC</name>
    <name evidence="12" type="synonym">crcB</name>
    <name evidence="13" type="ORF">CWE09_03875</name>
</gene>
<protein>
    <recommendedName>
        <fullName evidence="12">Fluoride-specific ion channel FluC</fullName>
    </recommendedName>
</protein>
<dbReference type="HAMAP" id="MF_00454">
    <property type="entry name" value="FluC"/>
    <property type="match status" value="1"/>
</dbReference>
<evidence type="ECO:0000256" key="7">
    <source>
        <dbReference type="ARBA" id="ARBA00023065"/>
    </source>
</evidence>
<comment type="similarity">
    <text evidence="10 12">Belongs to the fluoride channel Fluc/FEX (TC 1.A.43) family.</text>
</comment>
<dbReference type="RefSeq" id="WP_126802692.1">
    <property type="nucleotide sequence ID" value="NZ_PIPL01000001.1"/>
</dbReference>
<evidence type="ECO:0000256" key="8">
    <source>
        <dbReference type="ARBA" id="ARBA00023136"/>
    </source>
</evidence>
<dbReference type="InterPro" id="IPR003691">
    <property type="entry name" value="FluC"/>
</dbReference>
<comment type="caution">
    <text evidence="13">The sequence shown here is derived from an EMBL/GenBank/DDBJ whole genome shotgun (WGS) entry which is preliminary data.</text>
</comment>
<keyword evidence="9 12" id="KW-0407">Ion channel</keyword>
<evidence type="ECO:0000256" key="4">
    <source>
        <dbReference type="ARBA" id="ARBA00022692"/>
    </source>
</evidence>